<dbReference type="InterPro" id="IPR036895">
    <property type="entry name" value="Uracil-DNA_glycosylase-like_sf"/>
</dbReference>
<dbReference type="InterPro" id="IPR005122">
    <property type="entry name" value="Uracil-DNA_glycosylase-like"/>
</dbReference>
<dbReference type="EMBL" id="JAGGKT010000004">
    <property type="protein sequence ID" value="MBP1932042.1"/>
    <property type="molecule type" value="Genomic_DNA"/>
</dbReference>
<evidence type="ECO:0000313" key="2">
    <source>
        <dbReference type="EMBL" id="MBP1932042.1"/>
    </source>
</evidence>
<name>A0ABS4GP38_9BACL</name>
<dbReference type="RefSeq" id="WP_209810096.1">
    <property type="nucleotide sequence ID" value="NZ_JAGGKT010000004.1"/>
</dbReference>
<accession>A0ABS4GP38</accession>
<sequence length="167" mass="19379">MYEVQSFEPIIANESEVLILGTMPGEQSLQKGEYYANTRNQFWKIIYSIFDIKPDVEYKEKILFLKSKRIALWDVVDMCERQGSLDSNIKNEKPNNITSIISQYPNLRCVIFNGSKAHELFKKHIGLKVLEPLVYKTLPSTSPVPGKYVKSLDEKIDQWKVIKDYLS</sequence>
<organism evidence="2 3">
    <name type="scientific">Ammoniphilus resinae</name>
    <dbReference type="NCBI Taxonomy" id="861532"/>
    <lineage>
        <taxon>Bacteria</taxon>
        <taxon>Bacillati</taxon>
        <taxon>Bacillota</taxon>
        <taxon>Bacilli</taxon>
        <taxon>Bacillales</taxon>
        <taxon>Paenibacillaceae</taxon>
        <taxon>Aneurinibacillus group</taxon>
        <taxon>Ammoniphilus</taxon>
    </lineage>
</organism>
<dbReference type="SUPFAM" id="SSF52141">
    <property type="entry name" value="Uracil-DNA glycosylase-like"/>
    <property type="match status" value="1"/>
</dbReference>
<evidence type="ECO:0000313" key="3">
    <source>
        <dbReference type="Proteomes" id="UP001519343"/>
    </source>
</evidence>
<dbReference type="InterPro" id="IPR026353">
    <property type="entry name" value="Hypoxan-DNA_Glyclase"/>
</dbReference>
<dbReference type="Gene3D" id="3.40.470.10">
    <property type="entry name" value="Uracil-DNA glycosylase-like domain"/>
    <property type="match status" value="1"/>
</dbReference>
<dbReference type="Pfam" id="PF03167">
    <property type="entry name" value="UDG"/>
    <property type="match status" value="1"/>
</dbReference>
<proteinExistence type="predicted"/>
<comment type="caution">
    <text evidence="2">The sequence shown here is derived from an EMBL/GenBank/DDBJ whole genome shotgun (WGS) entry which is preliminary data.</text>
</comment>
<gene>
    <name evidence="2" type="ORF">J2Z37_002043</name>
</gene>
<dbReference type="Proteomes" id="UP001519343">
    <property type="component" value="Unassembled WGS sequence"/>
</dbReference>
<feature type="domain" description="Uracil-DNA glycosylase-like" evidence="1">
    <location>
        <begin position="13"/>
        <end position="151"/>
    </location>
</feature>
<protein>
    <submittedName>
        <fullName evidence="2">Hypoxanthine-DNA glycosylase</fullName>
    </submittedName>
</protein>
<keyword evidence="3" id="KW-1185">Reference proteome</keyword>
<dbReference type="NCBIfam" id="TIGR04274">
    <property type="entry name" value="hypoxanDNAglyco"/>
    <property type="match status" value="1"/>
</dbReference>
<evidence type="ECO:0000259" key="1">
    <source>
        <dbReference type="Pfam" id="PF03167"/>
    </source>
</evidence>
<reference evidence="2 3" key="1">
    <citation type="submission" date="2021-03" db="EMBL/GenBank/DDBJ databases">
        <title>Genomic Encyclopedia of Type Strains, Phase IV (KMG-IV): sequencing the most valuable type-strain genomes for metagenomic binning, comparative biology and taxonomic classification.</title>
        <authorList>
            <person name="Goeker M."/>
        </authorList>
    </citation>
    <scope>NUCLEOTIDE SEQUENCE [LARGE SCALE GENOMIC DNA]</scope>
    <source>
        <strain evidence="2 3">DSM 24738</strain>
    </source>
</reference>
<dbReference type="CDD" id="cd10032">
    <property type="entry name" value="UDG-F6_HDG"/>
    <property type="match status" value="1"/>
</dbReference>